<proteinExistence type="inferred from homology"/>
<evidence type="ECO:0000313" key="7">
    <source>
        <dbReference type="Proteomes" id="UP000270112"/>
    </source>
</evidence>
<gene>
    <name evidence="4" type="ORF">C1876_08915</name>
    <name evidence="5" type="ORF">DMP09_02330</name>
</gene>
<dbReference type="AlphaFoldDB" id="A0A3N0J153"/>
<dbReference type="SUPFAM" id="SSF53474">
    <property type="entry name" value="alpha/beta-Hydrolases"/>
    <property type="match status" value="1"/>
</dbReference>
<feature type="transmembrane region" description="Helical" evidence="2">
    <location>
        <begin position="40"/>
        <end position="65"/>
    </location>
</feature>
<dbReference type="GO" id="GO:0016787">
    <property type="term" value="F:hydrolase activity"/>
    <property type="evidence" value="ECO:0007669"/>
    <property type="project" value="UniProtKB-KW"/>
</dbReference>
<sequence length="392" mass="41923">MHSGEDRVPCVTCILKVTRWGGEGGGMENGSARKFRIRRIALVVVAVAAVLLVGVVPFGISAYVYESNFGSRLQSAAFMERTADEFPGLSVREASFTSDQGQTLASYLFTHADAGMDESGAGAKGVVVIAHGLGGGCNSYMDVADRFARSGYAVFAYDGTGNDRSEGDAVGGLPQAVIDLGHALDTVEQSDDLGDLPIMLFGHSWGGYAVGSVLVDHPEVSAVVSVAGFDTSAAMLESEGRQMTGDAINLLLPYLSLYEHLKFGAYADSSAVRGFASSPAHVLVLHSANDGTVPPATGVERYRAAFGDDSRFTFVEFEDRGHSFLYYSDEARANIDAFNEAYYAYWDANDGASNADLMNAWRAEHMDKQACFILDEDLMSSIVAFYDESAAR</sequence>
<protein>
    <submittedName>
        <fullName evidence="5">Alpha/beta hydrolase</fullName>
    </submittedName>
</protein>
<dbReference type="EMBL" id="PPTT01000013">
    <property type="protein sequence ID" value="RDB68799.1"/>
    <property type="molecule type" value="Genomic_DNA"/>
</dbReference>
<keyword evidence="6" id="KW-1185">Reference proteome</keyword>
<accession>A0A3N0J153</accession>
<evidence type="ECO:0000313" key="5">
    <source>
        <dbReference type="EMBL" id="RNM42924.1"/>
    </source>
</evidence>
<comment type="similarity">
    <text evidence="1">Belongs to the AB hydrolase superfamily.</text>
</comment>
<dbReference type="EMBL" id="QICC01000005">
    <property type="protein sequence ID" value="RNM42924.1"/>
    <property type="molecule type" value="Genomic_DNA"/>
</dbReference>
<evidence type="ECO:0000256" key="2">
    <source>
        <dbReference type="SAM" id="Phobius"/>
    </source>
</evidence>
<organism evidence="5 7">
    <name type="scientific">Eggerthella sinensis</name>
    <dbReference type="NCBI Taxonomy" id="242230"/>
    <lineage>
        <taxon>Bacteria</taxon>
        <taxon>Bacillati</taxon>
        <taxon>Actinomycetota</taxon>
        <taxon>Coriobacteriia</taxon>
        <taxon>Eggerthellales</taxon>
        <taxon>Eggerthellaceae</taxon>
        <taxon>Eggerthella</taxon>
    </lineage>
</organism>
<feature type="domain" description="Serine aminopeptidase S33" evidence="3">
    <location>
        <begin position="123"/>
        <end position="261"/>
    </location>
</feature>
<dbReference type="Pfam" id="PF12146">
    <property type="entry name" value="Hydrolase_4"/>
    <property type="match status" value="1"/>
</dbReference>
<reference evidence="4 6" key="1">
    <citation type="journal article" date="2018" name="Elife">
        <title>Discovery and characterization of a prevalent human gut bacterial enzyme sufficient for the inactivation of a family of plant toxins.</title>
        <authorList>
            <person name="Koppel N."/>
            <person name="Bisanz J.E."/>
            <person name="Pandelia M.E."/>
            <person name="Turnbaugh P.J."/>
            <person name="Balskus E.P."/>
        </authorList>
    </citation>
    <scope>NUCLEOTIDE SEQUENCE [LARGE SCALE GENOMIC DNA]</scope>
    <source>
        <strain evidence="4 6">DSM 16107</strain>
    </source>
</reference>
<reference evidence="5" key="3">
    <citation type="journal article" date="2019" name="Microbiol. Resour. Announc.">
        <title>Draft Genome Sequences of Type Strains of Gordonibacter faecihominis, Paraeggerthella hongkongensis, Parvibacter caecicola,Slackia equolifaciens, Slackia faecicanis, and Slackia isoflavoniconvertens.</title>
        <authorList>
            <person name="Danylec N."/>
            <person name="Stoll D.A."/>
            <person name="Dotsch A."/>
            <person name="Huch M."/>
        </authorList>
    </citation>
    <scope>NUCLEOTIDE SEQUENCE</scope>
    <source>
        <strain evidence="5">DSM 16107</strain>
    </source>
</reference>
<keyword evidence="2" id="KW-1133">Transmembrane helix</keyword>
<evidence type="ECO:0000256" key="1">
    <source>
        <dbReference type="ARBA" id="ARBA00008645"/>
    </source>
</evidence>
<reference evidence="7" key="2">
    <citation type="submission" date="2018-05" db="EMBL/GenBank/DDBJ databases">
        <title>Genome Sequencing of selected type strains of the family Eggerthellaceae.</title>
        <authorList>
            <person name="Danylec N."/>
            <person name="Stoll D.A."/>
            <person name="Doetsch A."/>
            <person name="Huch M."/>
        </authorList>
    </citation>
    <scope>NUCLEOTIDE SEQUENCE [LARGE SCALE GENOMIC DNA]</scope>
    <source>
        <strain evidence="7">DSM 16107</strain>
    </source>
</reference>
<dbReference type="Gene3D" id="3.40.50.1820">
    <property type="entry name" value="alpha/beta hydrolase"/>
    <property type="match status" value="1"/>
</dbReference>
<dbReference type="Proteomes" id="UP000253817">
    <property type="component" value="Unassembled WGS sequence"/>
</dbReference>
<evidence type="ECO:0000313" key="4">
    <source>
        <dbReference type="EMBL" id="RDB68799.1"/>
    </source>
</evidence>
<evidence type="ECO:0000259" key="3">
    <source>
        <dbReference type="Pfam" id="PF12146"/>
    </source>
</evidence>
<comment type="caution">
    <text evidence="5">The sequence shown here is derived from an EMBL/GenBank/DDBJ whole genome shotgun (WGS) entry which is preliminary data.</text>
</comment>
<name>A0A3N0J153_9ACTN</name>
<dbReference type="Proteomes" id="UP000270112">
    <property type="component" value="Unassembled WGS sequence"/>
</dbReference>
<dbReference type="PANTHER" id="PTHR22946">
    <property type="entry name" value="DIENELACTONE HYDROLASE DOMAIN-CONTAINING PROTEIN-RELATED"/>
    <property type="match status" value="1"/>
</dbReference>
<dbReference type="InterPro" id="IPR050261">
    <property type="entry name" value="FrsA_esterase"/>
</dbReference>
<dbReference type="InterPro" id="IPR022742">
    <property type="entry name" value="Hydrolase_4"/>
</dbReference>
<keyword evidence="2" id="KW-0812">Transmembrane</keyword>
<keyword evidence="5" id="KW-0378">Hydrolase</keyword>
<keyword evidence="2" id="KW-0472">Membrane</keyword>
<dbReference type="InterPro" id="IPR029058">
    <property type="entry name" value="AB_hydrolase_fold"/>
</dbReference>
<evidence type="ECO:0000313" key="6">
    <source>
        <dbReference type="Proteomes" id="UP000253817"/>
    </source>
</evidence>